<keyword evidence="3" id="KW-0238">DNA-binding</keyword>
<dbReference type="InterPro" id="IPR010982">
    <property type="entry name" value="Lambda_DNA-bd_dom_sf"/>
</dbReference>
<evidence type="ECO:0000256" key="1">
    <source>
        <dbReference type="ARBA" id="ARBA00022491"/>
    </source>
</evidence>
<comment type="caution">
    <text evidence="6">The sequence shown here is derived from an EMBL/GenBank/DDBJ whole genome shotgun (WGS) entry which is preliminary data.</text>
</comment>
<dbReference type="GO" id="GO:0000976">
    <property type="term" value="F:transcription cis-regulatory region binding"/>
    <property type="evidence" value="ECO:0007669"/>
    <property type="project" value="TreeGrafter"/>
</dbReference>
<dbReference type="PROSITE" id="PS50932">
    <property type="entry name" value="HTH_LACI_2"/>
    <property type="match status" value="1"/>
</dbReference>
<dbReference type="Gene3D" id="3.40.50.2300">
    <property type="match status" value="2"/>
</dbReference>
<dbReference type="GO" id="GO:0003700">
    <property type="term" value="F:DNA-binding transcription factor activity"/>
    <property type="evidence" value="ECO:0007669"/>
    <property type="project" value="TreeGrafter"/>
</dbReference>
<dbReference type="InterPro" id="IPR028082">
    <property type="entry name" value="Peripla_BP_I"/>
</dbReference>
<dbReference type="CDD" id="cd06288">
    <property type="entry name" value="PBP1_sucrose_transcription_regulator"/>
    <property type="match status" value="1"/>
</dbReference>
<dbReference type="SUPFAM" id="SSF47413">
    <property type="entry name" value="lambda repressor-like DNA-binding domains"/>
    <property type="match status" value="1"/>
</dbReference>
<keyword evidence="1" id="KW-0678">Repressor</keyword>
<accession>A0A5N6BLC9</accession>
<evidence type="ECO:0000256" key="2">
    <source>
        <dbReference type="ARBA" id="ARBA00023015"/>
    </source>
</evidence>
<dbReference type="SMART" id="SM00354">
    <property type="entry name" value="HTH_LACI"/>
    <property type="match status" value="1"/>
</dbReference>
<reference evidence="6 7" key="1">
    <citation type="submission" date="2019-10" db="EMBL/GenBank/DDBJ databases">
        <title>Nonomuraea sp. nov., isolated from Phyllanthus amarus.</title>
        <authorList>
            <person name="Klykleung N."/>
            <person name="Tanasupawat S."/>
        </authorList>
    </citation>
    <scope>NUCLEOTIDE SEQUENCE [LARGE SCALE GENOMIC DNA]</scope>
    <source>
        <strain evidence="6 7">CR1-09</strain>
    </source>
</reference>
<dbReference type="Pfam" id="PF13377">
    <property type="entry name" value="Peripla_BP_3"/>
    <property type="match status" value="1"/>
</dbReference>
<dbReference type="AlphaFoldDB" id="A0A5N6BLC9"/>
<evidence type="ECO:0000256" key="3">
    <source>
        <dbReference type="ARBA" id="ARBA00023125"/>
    </source>
</evidence>
<dbReference type="PANTHER" id="PTHR30146">
    <property type="entry name" value="LACI-RELATED TRANSCRIPTIONAL REPRESSOR"/>
    <property type="match status" value="1"/>
</dbReference>
<organism evidence="6 7">
    <name type="scientific">Microbispora catharanthi</name>
    <dbReference type="NCBI Taxonomy" id="1712871"/>
    <lineage>
        <taxon>Bacteria</taxon>
        <taxon>Bacillati</taxon>
        <taxon>Actinomycetota</taxon>
        <taxon>Actinomycetes</taxon>
        <taxon>Streptosporangiales</taxon>
        <taxon>Streptosporangiaceae</taxon>
        <taxon>Microbispora</taxon>
    </lineage>
</organism>
<keyword evidence="4" id="KW-0804">Transcription</keyword>
<evidence type="ECO:0000256" key="4">
    <source>
        <dbReference type="ARBA" id="ARBA00023163"/>
    </source>
</evidence>
<dbReference type="Gene3D" id="1.10.260.40">
    <property type="entry name" value="lambda repressor-like DNA-binding domains"/>
    <property type="match status" value="1"/>
</dbReference>
<evidence type="ECO:0000313" key="7">
    <source>
        <dbReference type="Proteomes" id="UP000313066"/>
    </source>
</evidence>
<keyword evidence="7" id="KW-1185">Reference proteome</keyword>
<evidence type="ECO:0000313" key="6">
    <source>
        <dbReference type="EMBL" id="KAB8180619.1"/>
    </source>
</evidence>
<dbReference type="EMBL" id="VDMA02000021">
    <property type="protein sequence ID" value="KAB8180619.1"/>
    <property type="molecule type" value="Genomic_DNA"/>
</dbReference>
<evidence type="ECO:0000259" key="5">
    <source>
        <dbReference type="PROSITE" id="PS50932"/>
    </source>
</evidence>
<protein>
    <submittedName>
        <fullName evidence="6">Substrate-binding domain-containing protein</fullName>
    </submittedName>
</protein>
<feature type="domain" description="HTH lacI-type" evidence="5">
    <location>
        <begin position="39"/>
        <end position="96"/>
    </location>
</feature>
<dbReference type="PROSITE" id="PS00356">
    <property type="entry name" value="HTH_LACI_1"/>
    <property type="match status" value="1"/>
</dbReference>
<name>A0A5N6BLC9_9ACTN</name>
<proteinExistence type="predicted"/>
<dbReference type="InterPro" id="IPR046335">
    <property type="entry name" value="LacI/GalR-like_sensor"/>
</dbReference>
<dbReference type="PANTHER" id="PTHR30146:SF148">
    <property type="entry name" value="HTH-TYPE TRANSCRIPTIONAL REPRESSOR PURR-RELATED"/>
    <property type="match status" value="1"/>
</dbReference>
<gene>
    <name evidence="6" type="ORF">FH610_032500</name>
</gene>
<dbReference type="Proteomes" id="UP000313066">
    <property type="component" value="Unassembled WGS sequence"/>
</dbReference>
<dbReference type="Pfam" id="PF00356">
    <property type="entry name" value="LacI"/>
    <property type="match status" value="1"/>
</dbReference>
<keyword evidence="2" id="KW-0805">Transcription regulation</keyword>
<sequence length="386" mass="41159">MPQDSGLLNRISSAIVSSHESRGVNPHIAGGHPVSPRRVTLADVAKIAGVSPTTASLALSGRGRELRISQDVEQRVLKAAAELQYRPNIVSVGLRTGTTRTIGFVSDTVATSRLAGDMIKGALEAARERGFMLFIGETEGDAELERLLLQAMHDRQVDGIILAAMYTRTIRVPKGMAVAPAVLLNALPKQPSPLPSVIPDEIEAGRVAARALLDAGHREGIHLIGAGPGRRNVPAGGSVAAVERLIGIREVLAEAGVKPAGGHVTPDWQPEYGLAATRALLQKERPRALICFNDRLALGAYQALDDFGLKVPADVSVVSFDDHPIASWMRPQLTTVALPHYELGRKAVDVLFTEIGRDREDDGGEGEVHRVPMPIRLRESVASPGA</sequence>
<dbReference type="SUPFAM" id="SSF53822">
    <property type="entry name" value="Periplasmic binding protein-like I"/>
    <property type="match status" value="1"/>
</dbReference>
<dbReference type="CDD" id="cd01392">
    <property type="entry name" value="HTH_LacI"/>
    <property type="match status" value="1"/>
</dbReference>
<dbReference type="InterPro" id="IPR000843">
    <property type="entry name" value="HTH_LacI"/>
</dbReference>